<evidence type="ECO:0000256" key="6">
    <source>
        <dbReference type="PIRSR" id="PIRSR602324-1"/>
    </source>
</evidence>
<dbReference type="PROSITE" id="PS51007">
    <property type="entry name" value="CYTC"/>
    <property type="match status" value="1"/>
</dbReference>
<keyword evidence="4" id="KW-0249">Electron transport</keyword>
<feature type="binding site" description="covalent" evidence="6">
    <location>
        <position position="172"/>
    </location>
    <ligand>
        <name>heme c</name>
        <dbReference type="ChEBI" id="CHEBI:61717"/>
    </ligand>
</feature>
<accession>A0A3D8LG55</accession>
<evidence type="ECO:0000313" key="10">
    <source>
        <dbReference type="EMBL" id="RDV16385.1"/>
    </source>
</evidence>
<comment type="PTM">
    <text evidence="6">Binds 1 heme c group covalently per subunit.</text>
</comment>
<feature type="signal peptide" evidence="8">
    <location>
        <begin position="1"/>
        <end position="23"/>
    </location>
</feature>
<evidence type="ECO:0000256" key="5">
    <source>
        <dbReference type="ARBA" id="ARBA00023004"/>
    </source>
</evidence>
<dbReference type="PROSITE" id="PS51257">
    <property type="entry name" value="PROKAR_LIPOPROTEIN"/>
    <property type="match status" value="1"/>
</dbReference>
<evidence type="ECO:0000256" key="8">
    <source>
        <dbReference type="SAM" id="SignalP"/>
    </source>
</evidence>
<dbReference type="OrthoDB" id="9814063at2"/>
<dbReference type="SUPFAM" id="SSF46626">
    <property type="entry name" value="Cytochrome c"/>
    <property type="match status" value="1"/>
</dbReference>
<keyword evidence="11" id="KW-1185">Reference proteome</keyword>
<dbReference type="EMBL" id="QRGR01000004">
    <property type="protein sequence ID" value="RDV16385.1"/>
    <property type="molecule type" value="Genomic_DNA"/>
</dbReference>
<feature type="compositionally biased region" description="Polar residues" evidence="7">
    <location>
        <begin position="53"/>
        <end position="68"/>
    </location>
</feature>
<evidence type="ECO:0000256" key="4">
    <source>
        <dbReference type="ARBA" id="ARBA00022982"/>
    </source>
</evidence>
<dbReference type="AlphaFoldDB" id="A0A3D8LG55"/>
<protein>
    <submittedName>
        <fullName evidence="10">Cytochrome c class I</fullName>
    </submittedName>
</protein>
<keyword evidence="5 6" id="KW-0408">Iron</keyword>
<dbReference type="InterPro" id="IPR009056">
    <property type="entry name" value="Cyt_c-like_dom"/>
</dbReference>
<evidence type="ECO:0000259" key="9">
    <source>
        <dbReference type="PROSITE" id="PS51007"/>
    </source>
</evidence>
<keyword evidence="8" id="KW-0732">Signal</keyword>
<dbReference type="InterPro" id="IPR002324">
    <property type="entry name" value="Cyt_c_ID"/>
</dbReference>
<proteinExistence type="predicted"/>
<evidence type="ECO:0000256" key="3">
    <source>
        <dbReference type="ARBA" id="ARBA00022723"/>
    </source>
</evidence>
<organism evidence="10 11">
    <name type="scientific">Pontibacter diazotrophicus</name>
    <dbReference type="NCBI Taxonomy" id="1400979"/>
    <lineage>
        <taxon>Bacteria</taxon>
        <taxon>Pseudomonadati</taxon>
        <taxon>Bacteroidota</taxon>
        <taxon>Cytophagia</taxon>
        <taxon>Cytophagales</taxon>
        <taxon>Hymenobacteraceae</taxon>
        <taxon>Pontibacter</taxon>
    </lineage>
</organism>
<feature type="binding site" description="covalent" evidence="6">
    <location>
        <position position="127"/>
    </location>
    <ligand>
        <name>heme c</name>
        <dbReference type="ChEBI" id="CHEBI:61717"/>
    </ligand>
</feature>
<dbReference type="Proteomes" id="UP000256708">
    <property type="component" value="Unassembled WGS sequence"/>
</dbReference>
<keyword evidence="3 6" id="KW-0479">Metal-binding</keyword>
<dbReference type="GO" id="GO:0020037">
    <property type="term" value="F:heme binding"/>
    <property type="evidence" value="ECO:0007669"/>
    <property type="project" value="InterPro"/>
</dbReference>
<feature type="domain" description="Cytochrome c" evidence="9">
    <location>
        <begin position="109"/>
        <end position="194"/>
    </location>
</feature>
<reference evidence="11" key="1">
    <citation type="submission" date="2018-08" db="EMBL/GenBank/DDBJ databases">
        <authorList>
            <person name="Liu Z.-W."/>
            <person name="Du Z.-J."/>
        </authorList>
    </citation>
    <scope>NUCLEOTIDE SEQUENCE [LARGE SCALE GENOMIC DNA]</scope>
    <source>
        <strain evidence="11">H4X</strain>
    </source>
</reference>
<feature type="chain" id="PRO_5017806991" evidence="8">
    <location>
        <begin position="24"/>
        <end position="195"/>
    </location>
</feature>
<dbReference type="PRINTS" id="PR00606">
    <property type="entry name" value="CYTCHROMECID"/>
</dbReference>
<keyword evidence="2 6" id="KW-0349">Heme</keyword>
<gene>
    <name evidence="10" type="ORF">DXT99_04065</name>
</gene>
<sequence>MKKIWMVASCFAFLAACSNPENAENAEYESYYDRESTAEAPVYADSANEAELSASTRQSEVDTNLNNIGTDRTPTTTGTGATTGDAQAGAGAGAAARENTAASTAATQENFERGKNLIATSDCLACHQVDARLVGPSYEEVAEKYEFNDKNVNYLAGKIIEGGAGVWGQIPMSPHPDLSREDASEMAKYVLSLKK</sequence>
<dbReference type="RefSeq" id="WP_115564245.1">
    <property type="nucleotide sequence ID" value="NZ_QRGR01000004.1"/>
</dbReference>
<evidence type="ECO:0000256" key="1">
    <source>
        <dbReference type="ARBA" id="ARBA00022448"/>
    </source>
</evidence>
<comment type="caution">
    <text evidence="10">The sequence shown here is derived from an EMBL/GenBank/DDBJ whole genome shotgun (WGS) entry which is preliminary data.</text>
</comment>
<dbReference type="GO" id="GO:0009055">
    <property type="term" value="F:electron transfer activity"/>
    <property type="evidence" value="ECO:0007669"/>
    <property type="project" value="InterPro"/>
</dbReference>
<dbReference type="InterPro" id="IPR036909">
    <property type="entry name" value="Cyt_c-like_dom_sf"/>
</dbReference>
<dbReference type="Pfam" id="PF00034">
    <property type="entry name" value="Cytochrom_C"/>
    <property type="match status" value="1"/>
</dbReference>
<name>A0A3D8LG55_9BACT</name>
<evidence type="ECO:0000256" key="7">
    <source>
        <dbReference type="SAM" id="MobiDB-lite"/>
    </source>
</evidence>
<keyword evidence="1" id="KW-0813">Transport</keyword>
<evidence type="ECO:0000313" key="11">
    <source>
        <dbReference type="Proteomes" id="UP000256708"/>
    </source>
</evidence>
<feature type="compositionally biased region" description="Low complexity" evidence="7">
    <location>
        <begin position="69"/>
        <end position="95"/>
    </location>
</feature>
<feature type="region of interest" description="Disordered" evidence="7">
    <location>
        <begin position="53"/>
        <end position="95"/>
    </location>
</feature>
<feature type="binding site" description="covalent" evidence="6">
    <location>
        <position position="123"/>
    </location>
    <ligand>
        <name>heme c</name>
        <dbReference type="ChEBI" id="CHEBI:61717"/>
    </ligand>
</feature>
<dbReference type="GO" id="GO:0005506">
    <property type="term" value="F:iron ion binding"/>
    <property type="evidence" value="ECO:0007669"/>
    <property type="project" value="InterPro"/>
</dbReference>
<evidence type="ECO:0000256" key="2">
    <source>
        <dbReference type="ARBA" id="ARBA00022617"/>
    </source>
</evidence>
<dbReference type="Gene3D" id="1.10.760.10">
    <property type="entry name" value="Cytochrome c-like domain"/>
    <property type="match status" value="1"/>
</dbReference>